<feature type="signal peptide" evidence="1">
    <location>
        <begin position="1"/>
        <end position="23"/>
    </location>
</feature>
<dbReference type="RefSeq" id="WP_344668466.1">
    <property type="nucleotide sequence ID" value="NZ_BAAAQN010000036.1"/>
</dbReference>
<evidence type="ECO:0000256" key="1">
    <source>
        <dbReference type="SAM" id="SignalP"/>
    </source>
</evidence>
<dbReference type="EMBL" id="BAAAQN010000036">
    <property type="protein sequence ID" value="GAA2043850.1"/>
    <property type="molecule type" value="Genomic_DNA"/>
</dbReference>
<comment type="caution">
    <text evidence="2">The sequence shown here is derived from an EMBL/GenBank/DDBJ whole genome shotgun (WGS) entry which is preliminary data.</text>
</comment>
<organism evidence="2 3">
    <name type="scientific">Catenulispora yoronensis</name>
    <dbReference type="NCBI Taxonomy" id="450799"/>
    <lineage>
        <taxon>Bacteria</taxon>
        <taxon>Bacillati</taxon>
        <taxon>Actinomycetota</taxon>
        <taxon>Actinomycetes</taxon>
        <taxon>Catenulisporales</taxon>
        <taxon>Catenulisporaceae</taxon>
        <taxon>Catenulispora</taxon>
    </lineage>
</organism>
<dbReference type="InterPro" id="IPR039535">
    <property type="entry name" value="ASST-like"/>
</dbReference>
<name>A0ABP5GDM9_9ACTN</name>
<gene>
    <name evidence="2" type="ORF">GCM10009839_54020</name>
</gene>
<keyword evidence="1" id="KW-0732">Signal</keyword>
<protein>
    <recommendedName>
        <fullName evidence="4">Arylsulfotransferase ASST</fullName>
    </recommendedName>
</protein>
<dbReference type="Pfam" id="PF14269">
    <property type="entry name" value="Arylsulfotran_2"/>
    <property type="match status" value="1"/>
</dbReference>
<reference evidence="3" key="1">
    <citation type="journal article" date="2019" name="Int. J. Syst. Evol. Microbiol.">
        <title>The Global Catalogue of Microorganisms (GCM) 10K type strain sequencing project: providing services to taxonomists for standard genome sequencing and annotation.</title>
        <authorList>
            <consortium name="The Broad Institute Genomics Platform"/>
            <consortium name="The Broad Institute Genome Sequencing Center for Infectious Disease"/>
            <person name="Wu L."/>
            <person name="Ma J."/>
        </authorList>
    </citation>
    <scope>NUCLEOTIDE SEQUENCE [LARGE SCALE GENOMIC DNA]</scope>
    <source>
        <strain evidence="3">JCM 16014</strain>
    </source>
</reference>
<evidence type="ECO:0000313" key="2">
    <source>
        <dbReference type="EMBL" id="GAA2043850.1"/>
    </source>
</evidence>
<proteinExistence type="predicted"/>
<keyword evidence="3" id="KW-1185">Reference proteome</keyword>
<feature type="chain" id="PRO_5046452941" description="Arylsulfotransferase ASST" evidence="1">
    <location>
        <begin position="24"/>
        <end position="413"/>
    </location>
</feature>
<dbReference type="InterPro" id="IPR011047">
    <property type="entry name" value="Quinoprotein_ADH-like_sf"/>
</dbReference>
<dbReference type="PANTHER" id="PTHR35340">
    <property type="entry name" value="PQQ ENZYME REPEAT PROTEIN-RELATED"/>
    <property type="match status" value="1"/>
</dbReference>
<dbReference type="PANTHER" id="PTHR35340:SF5">
    <property type="entry name" value="ASST-DOMAIN-CONTAINING PROTEIN"/>
    <property type="match status" value="1"/>
</dbReference>
<dbReference type="Proteomes" id="UP001500751">
    <property type="component" value="Unassembled WGS sequence"/>
</dbReference>
<dbReference type="InterPro" id="IPR053143">
    <property type="entry name" value="Arylsulfate_ST"/>
</dbReference>
<dbReference type="SUPFAM" id="SSF50998">
    <property type="entry name" value="Quinoprotein alcohol dehydrogenase-like"/>
    <property type="match status" value="1"/>
</dbReference>
<evidence type="ECO:0000313" key="3">
    <source>
        <dbReference type="Proteomes" id="UP001500751"/>
    </source>
</evidence>
<sequence length="413" mass="44141">MRKSTFGAVLTAASALSVASAVAIPATAEAAASAPQFPQLTVLTDTAGTGRGDIFLTPTSADPAYLNGVEILSPDAKHVVWSHAVPAGQLAADFRKQSYHGRPVLTWWQGTGLGGLADGVDEIYDAHYRKIAEVRAGNGYKADGHEFVITPRNTALILAYTEATADLTAIGGSAHQKVIDGVVQEIDIATGKVLFQWNSADHVPYSQSEQPLPKSPDTPWDWFHVNAVKEDGNHHLLIDARNTWTAYEISRTSGKIEWQLGGKASSFAVKAAPGLELNTADAPFAWQHDATSLGHGYYSVFDNEAAGAANSGTGVSSAYDRSRVVTLKLDPAKHEATLVRAEDQPSKLLASSQGNAQRERSGQTFVGWGSLPFVSEFGRNGALVFNAQFPAGVNTYRAYRFSWSAPRSQDQAS</sequence>
<evidence type="ECO:0008006" key="4">
    <source>
        <dbReference type="Google" id="ProtNLM"/>
    </source>
</evidence>
<accession>A0ABP5GDM9</accession>